<dbReference type="Pfam" id="PF07714">
    <property type="entry name" value="PK_Tyr_Ser-Thr"/>
    <property type="match status" value="1"/>
</dbReference>
<feature type="domain" description="Protein kinase" evidence="13">
    <location>
        <begin position="564"/>
        <end position="876"/>
    </location>
</feature>
<accession>A0AA35X6S4</accession>
<keyword evidence="6 14" id="KW-0675">Receptor</keyword>
<comment type="subcellular location">
    <subcellularLocation>
        <location evidence="1">Membrane</location>
        <topology evidence="1">Single-pass membrane protein</topology>
    </subcellularLocation>
</comment>
<gene>
    <name evidence="14" type="ORF">GBAR_LOCUS23148</name>
</gene>
<keyword evidence="7" id="KW-0325">Glycoprotein</keyword>
<keyword evidence="9" id="KW-0067">ATP-binding</keyword>
<dbReference type="InterPro" id="IPR000719">
    <property type="entry name" value="Prot_kinase_dom"/>
</dbReference>
<dbReference type="InterPro" id="IPR017441">
    <property type="entry name" value="Protein_kinase_ATP_BS"/>
</dbReference>
<dbReference type="InterPro" id="IPR001245">
    <property type="entry name" value="Ser-Thr/Tyr_kinase_cat_dom"/>
</dbReference>
<evidence type="ECO:0000256" key="5">
    <source>
        <dbReference type="ARBA" id="ARBA00023157"/>
    </source>
</evidence>
<evidence type="ECO:0000256" key="1">
    <source>
        <dbReference type="ARBA" id="ARBA00004167"/>
    </source>
</evidence>
<evidence type="ECO:0000256" key="11">
    <source>
        <dbReference type="SAM" id="Phobius"/>
    </source>
</evidence>
<feature type="transmembrane region" description="Helical" evidence="11">
    <location>
        <begin position="479"/>
        <end position="501"/>
    </location>
</feature>
<comment type="caution">
    <text evidence="14">The sequence shown here is derived from an EMBL/GenBank/DDBJ whole genome shotgun (WGS) entry which is preliminary data.</text>
</comment>
<dbReference type="GO" id="GO:0005886">
    <property type="term" value="C:plasma membrane"/>
    <property type="evidence" value="ECO:0007669"/>
    <property type="project" value="TreeGrafter"/>
</dbReference>
<dbReference type="SUPFAM" id="SSF56112">
    <property type="entry name" value="Protein kinase-like (PK-like)"/>
    <property type="match status" value="1"/>
</dbReference>
<evidence type="ECO:0000313" key="14">
    <source>
        <dbReference type="EMBL" id="CAI8041696.1"/>
    </source>
</evidence>
<keyword evidence="4 11" id="KW-0472">Membrane</keyword>
<dbReference type="GO" id="GO:0043235">
    <property type="term" value="C:receptor complex"/>
    <property type="evidence" value="ECO:0007669"/>
    <property type="project" value="TreeGrafter"/>
</dbReference>
<comment type="catalytic activity">
    <reaction evidence="8">
        <text>L-tyrosyl-[protein] + ATP = O-phospho-L-tyrosyl-[protein] + ADP + H(+)</text>
        <dbReference type="Rhea" id="RHEA:10596"/>
        <dbReference type="Rhea" id="RHEA-COMP:10136"/>
        <dbReference type="Rhea" id="RHEA-COMP:20101"/>
        <dbReference type="ChEBI" id="CHEBI:15378"/>
        <dbReference type="ChEBI" id="CHEBI:30616"/>
        <dbReference type="ChEBI" id="CHEBI:46858"/>
        <dbReference type="ChEBI" id="CHEBI:61978"/>
        <dbReference type="ChEBI" id="CHEBI:456216"/>
        <dbReference type="EC" id="2.7.10.1"/>
    </reaction>
</comment>
<dbReference type="GO" id="GO:0007169">
    <property type="term" value="P:cell surface receptor protein tyrosine kinase signaling pathway"/>
    <property type="evidence" value="ECO:0007669"/>
    <property type="project" value="TreeGrafter"/>
</dbReference>
<sequence>MEQFSRVLPLVVWLLLLVAVEADVCPGSPEAEGISDDVIRAVCSYFVYSPQATSFRNETRHRHGVFDGVDKNNHVALAQFFHPIVTMMKCSSSCKDVARENVKWCVRIADANRTIETCISVDDDEELLVESTCDARSLGLDAYITLPTTNECGSWGAGCLGLVNLNWFMKDAYFTCISKTDNCSNVNFTQIVTVPGNNKPPTISEITASPLKVKPNGQVIIRAEILSDSTTTSVSWRHGNTTYVEYLQEDPICDSAREGECGNHTHPDGDKLRSQRVRFYVMSRKLNSECVGSSVYSLETYLIVDNATEADAGVYVVNVKNIVQSVSLDDQVNVTVVCDDAPLYIAKCSNYTIAMQKGSNTKWHCTFIAPVGLEIAVFQNKKSVKVEHSDLDGKESLDSFCTCKEPTVIYDVEEVEEVCYSKYTVNVIVCAVSEEVVGNYSVWGQEKEVEQSSVFVKIPSTALAHSSGKTGTYISPAAYAVPVVVLIVALGGIFVVLVVLIRMKKRRRRQGHLSELQSPDPIMSPEAAFYKKSGQFSPISLLSPQSTSAAFSDPLEFPRNQLYVYTKKVLGEGSFGRVLQAKAEGIVPGMPERNIVAIKTTKDNATSVEIEELLGELDLMRNMTPHENILNLLGQCTTPGGPVCLIVEYAKYGNLRDFLRQCEEVVLSLNHKPHIPRHRSRTGTFSSSSAGSFQPLITRQDSSVFTPGSVQHQFVFPFPSPPSHKMSTGSSSSTTESKAAAHHPSTAVPLAHSVAPIGHDYINSKGLVYMEDVHNFALQIACGLQHLASMEIVHCDLAARNVLIAEGFVLKIADFGLARDISGREMYKKNPRVKCECASHIELHVTFLLTTGGHLVWYFGSSLPMVSLHLISCTGH</sequence>
<evidence type="ECO:0000256" key="10">
    <source>
        <dbReference type="SAM" id="MobiDB-lite"/>
    </source>
</evidence>
<organism evidence="14 15">
    <name type="scientific">Geodia barretti</name>
    <name type="common">Barrett's horny sponge</name>
    <dbReference type="NCBI Taxonomy" id="519541"/>
    <lineage>
        <taxon>Eukaryota</taxon>
        <taxon>Metazoa</taxon>
        <taxon>Porifera</taxon>
        <taxon>Demospongiae</taxon>
        <taxon>Heteroscleromorpha</taxon>
        <taxon>Tetractinellida</taxon>
        <taxon>Astrophorina</taxon>
        <taxon>Geodiidae</taxon>
        <taxon>Geodia</taxon>
    </lineage>
</organism>
<evidence type="ECO:0000313" key="15">
    <source>
        <dbReference type="Proteomes" id="UP001174909"/>
    </source>
</evidence>
<feature type="binding site" evidence="9">
    <location>
        <position position="599"/>
    </location>
    <ligand>
        <name>ATP</name>
        <dbReference type="ChEBI" id="CHEBI:30616"/>
    </ligand>
</feature>
<dbReference type="SUPFAM" id="SSF48726">
    <property type="entry name" value="Immunoglobulin"/>
    <property type="match status" value="1"/>
</dbReference>
<feature type="compositionally biased region" description="Low complexity" evidence="10">
    <location>
        <begin position="723"/>
        <end position="738"/>
    </location>
</feature>
<dbReference type="PROSITE" id="PS00109">
    <property type="entry name" value="PROTEIN_KINASE_TYR"/>
    <property type="match status" value="1"/>
</dbReference>
<feature type="non-terminal residue" evidence="14">
    <location>
        <position position="876"/>
    </location>
</feature>
<evidence type="ECO:0000256" key="9">
    <source>
        <dbReference type="PROSITE-ProRule" id="PRU10141"/>
    </source>
</evidence>
<dbReference type="PANTHER" id="PTHR24416">
    <property type="entry name" value="TYROSINE-PROTEIN KINASE RECEPTOR"/>
    <property type="match status" value="1"/>
</dbReference>
<keyword evidence="2 11" id="KW-0812">Transmembrane</keyword>
<keyword evidence="12" id="KW-0732">Signal</keyword>
<dbReference type="PROSITE" id="PS00107">
    <property type="entry name" value="PROTEIN_KINASE_ATP"/>
    <property type="match status" value="1"/>
</dbReference>
<keyword evidence="9" id="KW-0547">Nucleotide-binding</keyword>
<dbReference type="Gene3D" id="3.30.200.20">
    <property type="entry name" value="Phosphorylase Kinase, domain 1"/>
    <property type="match status" value="1"/>
</dbReference>
<dbReference type="GO" id="GO:0005524">
    <property type="term" value="F:ATP binding"/>
    <property type="evidence" value="ECO:0007669"/>
    <property type="project" value="UniProtKB-UniRule"/>
</dbReference>
<keyword evidence="15" id="KW-1185">Reference proteome</keyword>
<dbReference type="PANTHER" id="PTHR24416:SF617">
    <property type="entry name" value="RET ONCOGENE, ISOFORM A"/>
    <property type="match status" value="1"/>
</dbReference>
<reference evidence="14" key="1">
    <citation type="submission" date="2023-03" db="EMBL/GenBank/DDBJ databases">
        <authorList>
            <person name="Steffen K."/>
            <person name="Cardenas P."/>
        </authorList>
    </citation>
    <scope>NUCLEOTIDE SEQUENCE</scope>
</reference>
<dbReference type="AlphaFoldDB" id="A0AA35X6S4"/>
<dbReference type="PROSITE" id="PS50011">
    <property type="entry name" value="PROTEIN_KINASE_DOM"/>
    <property type="match status" value="1"/>
</dbReference>
<evidence type="ECO:0000256" key="3">
    <source>
        <dbReference type="ARBA" id="ARBA00022989"/>
    </source>
</evidence>
<evidence type="ECO:0000256" key="4">
    <source>
        <dbReference type="ARBA" id="ARBA00023136"/>
    </source>
</evidence>
<dbReference type="InterPro" id="IPR008266">
    <property type="entry name" value="Tyr_kinase_AS"/>
</dbReference>
<feature type="chain" id="PRO_5041315485" evidence="12">
    <location>
        <begin position="23"/>
        <end position="876"/>
    </location>
</feature>
<keyword evidence="3 11" id="KW-1133">Transmembrane helix</keyword>
<evidence type="ECO:0000256" key="8">
    <source>
        <dbReference type="ARBA" id="ARBA00051243"/>
    </source>
</evidence>
<evidence type="ECO:0000256" key="7">
    <source>
        <dbReference type="ARBA" id="ARBA00023180"/>
    </source>
</evidence>
<evidence type="ECO:0000256" key="6">
    <source>
        <dbReference type="ARBA" id="ARBA00023170"/>
    </source>
</evidence>
<dbReference type="Gene3D" id="2.60.40.10">
    <property type="entry name" value="Immunoglobulins"/>
    <property type="match status" value="1"/>
</dbReference>
<evidence type="ECO:0000256" key="2">
    <source>
        <dbReference type="ARBA" id="ARBA00022692"/>
    </source>
</evidence>
<protein>
    <submittedName>
        <fullName evidence="14">Vascular endothelial growth factor receptor 3</fullName>
    </submittedName>
</protein>
<dbReference type="InterPro" id="IPR036179">
    <property type="entry name" value="Ig-like_dom_sf"/>
</dbReference>
<proteinExistence type="predicted"/>
<dbReference type="InterPro" id="IPR013783">
    <property type="entry name" value="Ig-like_fold"/>
</dbReference>
<dbReference type="EMBL" id="CASHTH010003198">
    <property type="protein sequence ID" value="CAI8041696.1"/>
    <property type="molecule type" value="Genomic_DNA"/>
</dbReference>
<feature type="region of interest" description="Disordered" evidence="10">
    <location>
        <begin position="719"/>
        <end position="745"/>
    </location>
</feature>
<dbReference type="InterPro" id="IPR011009">
    <property type="entry name" value="Kinase-like_dom_sf"/>
</dbReference>
<feature type="signal peptide" evidence="12">
    <location>
        <begin position="1"/>
        <end position="22"/>
    </location>
</feature>
<name>A0AA35X6S4_GEOBA</name>
<dbReference type="GO" id="GO:0004714">
    <property type="term" value="F:transmembrane receptor protein tyrosine kinase activity"/>
    <property type="evidence" value="ECO:0007669"/>
    <property type="project" value="UniProtKB-EC"/>
</dbReference>
<dbReference type="Proteomes" id="UP001174909">
    <property type="component" value="Unassembled WGS sequence"/>
</dbReference>
<dbReference type="Gene3D" id="1.10.510.10">
    <property type="entry name" value="Transferase(Phosphotransferase) domain 1"/>
    <property type="match status" value="1"/>
</dbReference>
<keyword evidence="5" id="KW-1015">Disulfide bond</keyword>
<dbReference type="InterPro" id="IPR050122">
    <property type="entry name" value="RTK"/>
</dbReference>
<evidence type="ECO:0000259" key="13">
    <source>
        <dbReference type="PROSITE" id="PS50011"/>
    </source>
</evidence>
<evidence type="ECO:0000256" key="12">
    <source>
        <dbReference type="SAM" id="SignalP"/>
    </source>
</evidence>